<dbReference type="AlphaFoldDB" id="A0A4Z1C6Z9"/>
<evidence type="ECO:0000313" key="3">
    <source>
        <dbReference type="Proteomes" id="UP000297496"/>
    </source>
</evidence>
<dbReference type="GO" id="GO:0016740">
    <property type="term" value="F:transferase activity"/>
    <property type="evidence" value="ECO:0007669"/>
    <property type="project" value="UniProtKB-KW"/>
</dbReference>
<dbReference type="RefSeq" id="WP_135837608.1">
    <property type="nucleotide sequence ID" value="NZ_SRRO01000001.1"/>
</dbReference>
<evidence type="ECO:0000259" key="1">
    <source>
        <dbReference type="Pfam" id="PF01636"/>
    </source>
</evidence>
<evidence type="ECO:0000313" key="2">
    <source>
        <dbReference type="EMBL" id="TGN63066.1"/>
    </source>
</evidence>
<feature type="domain" description="Aminoglycoside phosphotransferase" evidence="1">
    <location>
        <begin position="32"/>
        <end position="231"/>
    </location>
</feature>
<protein>
    <submittedName>
        <fullName evidence="2">Aminoglycoside phosphotransferase family protein</fullName>
    </submittedName>
</protein>
<dbReference type="InterPro" id="IPR011009">
    <property type="entry name" value="Kinase-like_dom_sf"/>
</dbReference>
<dbReference type="SUPFAM" id="SSF56112">
    <property type="entry name" value="Protein kinase-like (PK-like)"/>
    <property type="match status" value="1"/>
</dbReference>
<dbReference type="OrthoDB" id="4020008at2"/>
<gene>
    <name evidence="2" type="ORF">EXE59_03220</name>
</gene>
<proteinExistence type="predicted"/>
<dbReference type="InterPro" id="IPR002575">
    <property type="entry name" value="Aminoglycoside_PTrfase"/>
</dbReference>
<dbReference type="Gene3D" id="3.90.1200.10">
    <property type="match status" value="1"/>
</dbReference>
<keyword evidence="3" id="KW-1185">Reference proteome</keyword>
<dbReference type="EMBL" id="SRRO01000001">
    <property type="protein sequence ID" value="TGN63066.1"/>
    <property type="molecule type" value="Genomic_DNA"/>
</dbReference>
<sequence length="287" mass="30287">MSTHSLERLRAAGYLVTHEVGRGMEGVVAALDEERVVKVWDRRPRAEVDRLRAFYDAVHDGLVAAGVRLAVPRILDVGEVEGLVVTVHPLLPGRAEVAAGPGPVVEVLAGLSQVPVHPDMALLPVPDGERPFDPAVPFGVSMAELVLRRAVLLGDLLPDGVADRMAEALRSVPPVPPRLVHGDLGPVHVLLDGGRPVGLLDFGYVSTLGDPAFDAAVTACLQDMFGPGAAAATAALDDLVVRRFGHDPAVLVLYRAAYGLVTASCLAGHPGRHLDWCLDLIETWAGA</sequence>
<accession>A0A4Z1C6Z9</accession>
<keyword evidence="2" id="KW-0808">Transferase</keyword>
<name>A0A4Z1C6Z9_9ACTN</name>
<comment type="caution">
    <text evidence="2">The sequence shown here is derived from an EMBL/GenBank/DDBJ whole genome shotgun (WGS) entry which is preliminary data.</text>
</comment>
<reference evidence="2 3" key="1">
    <citation type="submission" date="2019-04" db="EMBL/GenBank/DDBJ databases">
        <title>Three New Species of Nocardioides, Nocardioides euryhalodurans sp. nov., Nocardioides seonyuensis sp. nov. and Nocardioides eburneoflavus sp. nov. Isolated from Soil.</title>
        <authorList>
            <person name="Roh S.G."/>
            <person name="Lee C."/>
            <person name="Kim M.-K."/>
            <person name="Kim S.B."/>
        </authorList>
    </citation>
    <scope>NUCLEOTIDE SEQUENCE [LARGE SCALE GENOMIC DNA]</scope>
    <source>
        <strain evidence="2 3">MMS17-SY213</strain>
    </source>
</reference>
<dbReference type="Proteomes" id="UP000297496">
    <property type="component" value="Unassembled WGS sequence"/>
</dbReference>
<dbReference type="Pfam" id="PF01636">
    <property type="entry name" value="APH"/>
    <property type="match status" value="1"/>
</dbReference>
<organism evidence="2 3">
    <name type="scientific">Nocardioides eburneiflavus</name>
    <dbReference type="NCBI Taxonomy" id="2518372"/>
    <lineage>
        <taxon>Bacteria</taxon>
        <taxon>Bacillati</taxon>
        <taxon>Actinomycetota</taxon>
        <taxon>Actinomycetes</taxon>
        <taxon>Propionibacteriales</taxon>
        <taxon>Nocardioidaceae</taxon>
        <taxon>Nocardioides</taxon>
    </lineage>
</organism>